<dbReference type="EMBL" id="AMQM01004994">
    <property type="status" value="NOT_ANNOTATED_CDS"/>
    <property type="molecule type" value="Genomic_DNA"/>
</dbReference>
<proteinExistence type="predicted"/>
<reference evidence="4" key="1">
    <citation type="submission" date="2012-12" db="EMBL/GenBank/DDBJ databases">
        <authorList>
            <person name="Hellsten U."/>
            <person name="Grimwood J."/>
            <person name="Chapman J.A."/>
            <person name="Shapiro H."/>
            <person name="Aerts A."/>
            <person name="Otillar R.P."/>
            <person name="Terry A.Y."/>
            <person name="Boore J.L."/>
            <person name="Simakov O."/>
            <person name="Marletaz F."/>
            <person name="Cho S.-J."/>
            <person name="Edsinger-Gonzales E."/>
            <person name="Havlak P."/>
            <person name="Kuo D.-H."/>
            <person name="Larsson T."/>
            <person name="Lv J."/>
            <person name="Arendt D."/>
            <person name="Savage R."/>
            <person name="Osoegawa K."/>
            <person name="de Jong P."/>
            <person name="Lindberg D.R."/>
            <person name="Seaver E.C."/>
            <person name="Weisblat D.A."/>
            <person name="Putnam N.H."/>
            <person name="Grigoriev I.V."/>
            <person name="Rokhsar D.S."/>
        </authorList>
    </citation>
    <scope>NUCLEOTIDE SEQUENCE</scope>
</reference>
<dbReference type="InParanoid" id="T1F8C3"/>
<dbReference type="RefSeq" id="XP_009020335.1">
    <property type="nucleotide sequence ID" value="XM_009022087.1"/>
</dbReference>
<dbReference type="HOGENOM" id="CLU_321671_0_0_1"/>
<gene>
    <name evidence="3" type="primary">20205072</name>
    <name evidence="2" type="ORF">HELRODRAFT_174644</name>
</gene>
<evidence type="ECO:0000313" key="2">
    <source>
        <dbReference type="EMBL" id="ESO01681.1"/>
    </source>
</evidence>
<dbReference type="EnsemblMetazoa" id="HelroT174644">
    <property type="protein sequence ID" value="HelroP174644"/>
    <property type="gene ID" value="HelroG174644"/>
</dbReference>
<sequence length="901" mass="104232">MSLLVIIVGLVAWHIFNLTGVLPQTAANEKWETFVINVADIEGGSEMTVICYPREVSVENYGISTMKNSTTICVSREIRISKSVASGWMADFQTVREFKSVRIKSAGSEMLSAQLSNFIIFSSNLSLSWRNSYRIHESNIRICFEYNGNPFGPGMYSSFNCRPNTVYGRYLYIWSRNRNYISNKAFAIVDVLVTTSSSPAYTDVTSPRKNRLSLIFYDLSPWSSRSFIGFWIAELDGMYKILIIILKPSVEFLGKPDAVRYQIGTEREKHGPKKPFQMTMTKTGFMSKVDENGKFIILTGKRNEVLSWKFLLEFKVLLEFESQLFHVTEKIDSNTTMNCMTFKRITNPLYNARVTITYTLRTELSPGGWLVVNMGASYSVVDVVIRSGYHVETVKSLKTLTISVWNTPPRSGQINTDKTNGIICSEYRSQSDNIPTRVEKTFVCLPQPVDGIFVVIYSSAEAFRVTSIQRIEVGVELRDHMVITRYWIFDLYIEQIVKMVTIFTGKETESLTSVEIFIGKELFIRKFSSTCFRYSGKSLRPRTKIKFRCHSEHSIGRYLHISKRPDGFLRNSLEKVIVWVLEYQRIVSYESEILTVTEVTETIVRTVHTSINWYCLYSEVRYDDENTGLWVFDFGRDVTVATVTFLISTDRIVIARWANILVTLEIEVPKLRRSYSDKICAIYRGHKKLLPTSKYRLTCNRGTRDTIETTPQPAAKSPREWLKKIVVSTVTIKNFKYSHIIDFTCEVQVVSVTYNSKYDVVLTDINIFVGQKGIWEESFAKICYSKTSKDPIRVKSGQKVRITCASSGLKFRYLFVAYSMERTQFDWMSEWSFTIIHKKISYEVKSIYYSYNFSFYSNNKFSDVHYKNYNCYLKSYSNNYSCINFYNYNKNFSLLYLGNTH</sequence>
<reference evidence="3" key="3">
    <citation type="submission" date="2015-06" db="UniProtKB">
        <authorList>
            <consortium name="EnsemblMetazoa"/>
        </authorList>
    </citation>
    <scope>IDENTIFICATION</scope>
</reference>
<keyword evidence="1" id="KW-0732">Signal</keyword>
<evidence type="ECO:0000313" key="4">
    <source>
        <dbReference type="Proteomes" id="UP000015101"/>
    </source>
</evidence>
<reference evidence="2 4" key="2">
    <citation type="journal article" date="2013" name="Nature">
        <title>Insights into bilaterian evolution from three spiralian genomes.</title>
        <authorList>
            <person name="Simakov O."/>
            <person name="Marletaz F."/>
            <person name="Cho S.J."/>
            <person name="Edsinger-Gonzales E."/>
            <person name="Havlak P."/>
            <person name="Hellsten U."/>
            <person name="Kuo D.H."/>
            <person name="Larsson T."/>
            <person name="Lv J."/>
            <person name="Arendt D."/>
            <person name="Savage R."/>
            <person name="Osoegawa K."/>
            <person name="de Jong P."/>
            <person name="Grimwood J."/>
            <person name="Chapman J.A."/>
            <person name="Shapiro H."/>
            <person name="Aerts A."/>
            <person name="Otillar R.P."/>
            <person name="Terry A.Y."/>
            <person name="Boore J.L."/>
            <person name="Grigoriev I.V."/>
            <person name="Lindberg D.R."/>
            <person name="Seaver E.C."/>
            <person name="Weisblat D.A."/>
            <person name="Putnam N.H."/>
            <person name="Rokhsar D.S."/>
        </authorList>
    </citation>
    <scope>NUCLEOTIDE SEQUENCE</scope>
</reference>
<dbReference type="KEGG" id="hro:HELRODRAFT_174644"/>
<feature type="chain" id="PRO_5010980382" description="Ig-like domain-containing protein" evidence="1">
    <location>
        <begin position="24"/>
        <end position="901"/>
    </location>
</feature>
<accession>T1F8C3</accession>
<evidence type="ECO:0000256" key="1">
    <source>
        <dbReference type="SAM" id="SignalP"/>
    </source>
</evidence>
<evidence type="ECO:0000313" key="3">
    <source>
        <dbReference type="EnsemblMetazoa" id="HelroP174644"/>
    </source>
</evidence>
<dbReference type="Proteomes" id="UP000015101">
    <property type="component" value="Unassembled WGS sequence"/>
</dbReference>
<protein>
    <recommendedName>
        <fullName evidence="5">Ig-like domain-containing protein</fullName>
    </recommendedName>
</protein>
<dbReference type="EMBL" id="KB096743">
    <property type="protein sequence ID" value="ESO01681.1"/>
    <property type="molecule type" value="Genomic_DNA"/>
</dbReference>
<dbReference type="GeneID" id="20205072"/>
<dbReference type="AlphaFoldDB" id="T1F8C3"/>
<keyword evidence="4" id="KW-1185">Reference proteome</keyword>
<organism evidence="3 4">
    <name type="scientific">Helobdella robusta</name>
    <name type="common">Californian leech</name>
    <dbReference type="NCBI Taxonomy" id="6412"/>
    <lineage>
        <taxon>Eukaryota</taxon>
        <taxon>Metazoa</taxon>
        <taxon>Spiralia</taxon>
        <taxon>Lophotrochozoa</taxon>
        <taxon>Annelida</taxon>
        <taxon>Clitellata</taxon>
        <taxon>Hirudinea</taxon>
        <taxon>Rhynchobdellida</taxon>
        <taxon>Glossiphoniidae</taxon>
        <taxon>Helobdella</taxon>
    </lineage>
</organism>
<dbReference type="CTD" id="20205072"/>
<evidence type="ECO:0008006" key="5">
    <source>
        <dbReference type="Google" id="ProtNLM"/>
    </source>
</evidence>
<feature type="signal peptide" evidence="1">
    <location>
        <begin position="1"/>
        <end position="23"/>
    </location>
</feature>
<name>T1F8C3_HELRO</name>